<dbReference type="RefSeq" id="WP_188318818.1">
    <property type="nucleotide sequence ID" value="NZ_JBHUFA010000001.1"/>
</dbReference>
<proteinExistence type="predicted"/>
<name>A0ABW4JQD3_9HYPH</name>
<gene>
    <name evidence="1" type="ORF">ACFSC7_00900</name>
</gene>
<evidence type="ECO:0000313" key="2">
    <source>
        <dbReference type="Proteomes" id="UP001597327"/>
    </source>
</evidence>
<dbReference type="EMBL" id="JBHUFA010000001">
    <property type="protein sequence ID" value="MFD1694060.1"/>
    <property type="molecule type" value="Genomic_DNA"/>
</dbReference>
<accession>A0ABW4JQD3</accession>
<dbReference type="Proteomes" id="UP001597327">
    <property type="component" value="Unassembled WGS sequence"/>
</dbReference>
<evidence type="ECO:0000313" key="1">
    <source>
        <dbReference type="EMBL" id="MFD1694060.1"/>
    </source>
</evidence>
<organism evidence="1 2">
    <name type="scientific">Roseibium aestuarii</name>
    <dbReference type="NCBI Taxonomy" id="2600299"/>
    <lineage>
        <taxon>Bacteria</taxon>
        <taxon>Pseudomonadati</taxon>
        <taxon>Pseudomonadota</taxon>
        <taxon>Alphaproteobacteria</taxon>
        <taxon>Hyphomicrobiales</taxon>
        <taxon>Stappiaceae</taxon>
        <taxon>Roseibium</taxon>
    </lineage>
</organism>
<comment type="caution">
    <text evidence="1">The sequence shown here is derived from an EMBL/GenBank/DDBJ whole genome shotgun (WGS) entry which is preliminary data.</text>
</comment>
<sequence>MISFTKREAEMKDRTFCAYLLDLALSALDEDSEEMNLALRARITPMPDLERSRKPRRAK</sequence>
<protein>
    <submittedName>
        <fullName evidence="1">Uncharacterized protein</fullName>
    </submittedName>
</protein>
<keyword evidence="2" id="KW-1185">Reference proteome</keyword>
<reference evidence="2" key="1">
    <citation type="journal article" date="2019" name="Int. J. Syst. Evol. Microbiol.">
        <title>The Global Catalogue of Microorganisms (GCM) 10K type strain sequencing project: providing services to taxonomists for standard genome sequencing and annotation.</title>
        <authorList>
            <consortium name="The Broad Institute Genomics Platform"/>
            <consortium name="The Broad Institute Genome Sequencing Center for Infectious Disease"/>
            <person name="Wu L."/>
            <person name="Ma J."/>
        </authorList>
    </citation>
    <scope>NUCLEOTIDE SEQUENCE [LARGE SCALE GENOMIC DNA]</scope>
    <source>
        <strain evidence="2">JCM 3369</strain>
    </source>
</reference>